<dbReference type="Gene3D" id="1.10.10.60">
    <property type="entry name" value="Homeodomain-like"/>
    <property type="match status" value="2"/>
</dbReference>
<dbReference type="SUPFAM" id="SSF51215">
    <property type="entry name" value="Regulatory protein AraC"/>
    <property type="match status" value="1"/>
</dbReference>
<dbReference type="SUPFAM" id="SSF46689">
    <property type="entry name" value="Homeodomain-like"/>
    <property type="match status" value="2"/>
</dbReference>
<sequence length="308" mass="35649">MSLTDINNESRYLISTEEDELWGLVVTSVGSQTISAKENYPPSSHPQGYFFNVDEGRVLSEYQLLYITDGQGIFTYGDSRESQLITEGKVFFLFPGVWHTYRPFANTGWKEYWIGFKGEVIDRIVGEGFFVNQAPVFNIGLNERIVDLYIKAFDIANEERSGFQQALGGIVMHLLGLMYYRHRTRDFVDENMINKMNKAKVIMREGVYENLSAKEVADRLHIGYSGFRKAFKEFTGTSPAQYMQELKLNEAKLLLTTTTRPVKEISYSLKYENPEYFSMFFKRRTSMTPVEYRNIGSPAKDEEERMPE</sequence>
<dbReference type="InterPro" id="IPR018060">
    <property type="entry name" value="HTH_AraC"/>
</dbReference>
<dbReference type="PANTHER" id="PTHR43280">
    <property type="entry name" value="ARAC-FAMILY TRANSCRIPTIONAL REGULATOR"/>
    <property type="match status" value="1"/>
</dbReference>
<evidence type="ECO:0000259" key="4">
    <source>
        <dbReference type="PROSITE" id="PS01124"/>
    </source>
</evidence>
<keyword evidence="1" id="KW-0805">Transcription regulation</keyword>
<evidence type="ECO:0000313" key="6">
    <source>
        <dbReference type="Proteomes" id="UP000636891"/>
    </source>
</evidence>
<reference evidence="5 6" key="1">
    <citation type="submission" date="2020-08" db="EMBL/GenBank/DDBJ databases">
        <title>Genome public.</title>
        <authorList>
            <person name="Liu C."/>
            <person name="Sun Q."/>
        </authorList>
    </citation>
    <scope>NUCLEOTIDE SEQUENCE [LARGE SCALE GENOMIC DNA]</scope>
    <source>
        <strain evidence="5 6">New-7</strain>
    </source>
</reference>
<comment type="caution">
    <text evidence="5">The sequence shown here is derived from an EMBL/GenBank/DDBJ whole genome shotgun (WGS) entry which is preliminary data.</text>
</comment>
<gene>
    <name evidence="5" type="ORF">H8S08_02795</name>
</gene>
<dbReference type="InterPro" id="IPR003313">
    <property type="entry name" value="AraC-bd"/>
</dbReference>
<dbReference type="Pfam" id="PF02311">
    <property type="entry name" value="AraC_binding"/>
    <property type="match status" value="1"/>
</dbReference>
<evidence type="ECO:0000256" key="3">
    <source>
        <dbReference type="ARBA" id="ARBA00023163"/>
    </source>
</evidence>
<dbReference type="InterPro" id="IPR014710">
    <property type="entry name" value="RmlC-like_jellyroll"/>
</dbReference>
<dbReference type="InterPro" id="IPR037923">
    <property type="entry name" value="HTH-like"/>
</dbReference>
<dbReference type="SMART" id="SM00342">
    <property type="entry name" value="HTH_ARAC"/>
    <property type="match status" value="1"/>
</dbReference>
<proteinExistence type="predicted"/>
<dbReference type="Gene3D" id="2.60.120.10">
    <property type="entry name" value="Jelly Rolls"/>
    <property type="match status" value="1"/>
</dbReference>
<evidence type="ECO:0000313" key="5">
    <source>
        <dbReference type="EMBL" id="MBC5615947.1"/>
    </source>
</evidence>
<dbReference type="PROSITE" id="PS01124">
    <property type="entry name" value="HTH_ARAC_FAMILY_2"/>
    <property type="match status" value="1"/>
</dbReference>
<dbReference type="EMBL" id="JACOOK010000001">
    <property type="protein sequence ID" value="MBC5615947.1"/>
    <property type="molecule type" value="Genomic_DNA"/>
</dbReference>
<organism evidence="5 6">
    <name type="scientific">Alistipes hominis</name>
    <dbReference type="NCBI Taxonomy" id="2763015"/>
    <lineage>
        <taxon>Bacteria</taxon>
        <taxon>Pseudomonadati</taxon>
        <taxon>Bacteroidota</taxon>
        <taxon>Bacteroidia</taxon>
        <taxon>Bacteroidales</taxon>
        <taxon>Rikenellaceae</taxon>
        <taxon>Alistipes</taxon>
    </lineage>
</organism>
<accession>A0ABR7CJV6</accession>
<dbReference type="Proteomes" id="UP000636891">
    <property type="component" value="Unassembled WGS sequence"/>
</dbReference>
<keyword evidence="3" id="KW-0804">Transcription</keyword>
<name>A0ABR7CJV6_9BACT</name>
<protein>
    <submittedName>
        <fullName evidence="5">AraC family transcriptional regulator</fullName>
    </submittedName>
</protein>
<dbReference type="InterPro" id="IPR009057">
    <property type="entry name" value="Homeodomain-like_sf"/>
</dbReference>
<dbReference type="PANTHER" id="PTHR43280:SF30">
    <property type="entry name" value="MMSAB OPERON REGULATORY PROTEIN"/>
    <property type="match status" value="1"/>
</dbReference>
<feature type="domain" description="HTH araC/xylS-type" evidence="4">
    <location>
        <begin position="197"/>
        <end position="295"/>
    </location>
</feature>
<evidence type="ECO:0000256" key="2">
    <source>
        <dbReference type="ARBA" id="ARBA00023125"/>
    </source>
</evidence>
<keyword evidence="6" id="KW-1185">Reference proteome</keyword>
<dbReference type="RefSeq" id="WP_101571336.1">
    <property type="nucleotide sequence ID" value="NZ_JACOOK010000001.1"/>
</dbReference>
<dbReference type="Pfam" id="PF12833">
    <property type="entry name" value="HTH_18"/>
    <property type="match status" value="1"/>
</dbReference>
<keyword evidence="2" id="KW-0238">DNA-binding</keyword>
<evidence type="ECO:0000256" key="1">
    <source>
        <dbReference type="ARBA" id="ARBA00023015"/>
    </source>
</evidence>